<reference evidence="2" key="1">
    <citation type="submission" date="2022-11" db="UniProtKB">
        <authorList>
            <consortium name="WormBaseParasite"/>
        </authorList>
    </citation>
    <scope>IDENTIFICATION</scope>
</reference>
<sequence>MSNGYNYDDLRNNDGFSNHGLLFINNHCHRVRNVYKNNHNPLFHRFKYINHKNINYTYYNVTDINDVKHENNVNNLYEYKKTNSNKQYSYLNNINDIYKNFNKFNNIIHNN</sequence>
<dbReference type="Proteomes" id="UP000887566">
    <property type="component" value="Unplaced"/>
</dbReference>
<dbReference type="AlphaFoldDB" id="A0A914WK87"/>
<evidence type="ECO:0000313" key="1">
    <source>
        <dbReference type="Proteomes" id="UP000887566"/>
    </source>
</evidence>
<protein>
    <submittedName>
        <fullName evidence="2">Uncharacterized protein</fullName>
    </submittedName>
</protein>
<dbReference type="WBParaSite" id="PSAMB.scaffold4105size15671.g23431.t1">
    <property type="protein sequence ID" value="PSAMB.scaffold4105size15671.g23431.t1"/>
    <property type="gene ID" value="PSAMB.scaffold4105size15671.g23431"/>
</dbReference>
<evidence type="ECO:0000313" key="2">
    <source>
        <dbReference type="WBParaSite" id="PSAMB.scaffold4105size15671.g23431.t1"/>
    </source>
</evidence>
<accession>A0A914WK87</accession>
<organism evidence="1 2">
    <name type="scientific">Plectus sambesii</name>
    <dbReference type="NCBI Taxonomy" id="2011161"/>
    <lineage>
        <taxon>Eukaryota</taxon>
        <taxon>Metazoa</taxon>
        <taxon>Ecdysozoa</taxon>
        <taxon>Nematoda</taxon>
        <taxon>Chromadorea</taxon>
        <taxon>Plectida</taxon>
        <taxon>Plectina</taxon>
        <taxon>Plectoidea</taxon>
        <taxon>Plectidae</taxon>
        <taxon>Plectus</taxon>
    </lineage>
</organism>
<proteinExistence type="predicted"/>
<name>A0A914WK87_9BILA</name>
<keyword evidence="1" id="KW-1185">Reference proteome</keyword>